<dbReference type="PANTHER" id="PTHR30055:SF226">
    <property type="entry name" value="HTH-TYPE TRANSCRIPTIONAL REGULATOR PKSA"/>
    <property type="match status" value="1"/>
</dbReference>
<feature type="DNA-binding region" description="H-T-H motif" evidence="2">
    <location>
        <begin position="30"/>
        <end position="49"/>
    </location>
</feature>
<dbReference type="Pfam" id="PF00440">
    <property type="entry name" value="TetR_N"/>
    <property type="match status" value="1"/>
</dbReference>
<keyword evidence="1 2" id="KW-0238">DNA-binding</keyword>
<dbReference type="GO" id="GO:0000976">
    <property type="term" value="F:transcription cis-regulatory region binding"/>
    <property type="evidence" value="ECO:0007669"/>
    <property type="project" value="TreeGrafter"/>
</dbReference>
<dbReference type="InterPro" id="IPR001647">
    <property type="entry name" value="HTH_TetR"/>
</dbReference>
<dbReference type="EMBL" id="QKWW01000010">
    <property type="protein sequence ID" value="PZT57191.1"/>
    <property type="molecule type" value="Genomic_DNA"/>
</dbReference>
<dbReference type="Proteomes" id="UP000249204">
    <property type="component" value="Unassembled WGS sequence"/>
</dbReference>
<evidence type="ECO:0000259" key="3">
    <source>
        <dbReference type="PROSITE" id="PS50977"/>
    </source>
</evidence>
<reference evidence="4 5" key="1">
    <citation type="submission" date="2018-06" db="EMBL/GenBank/DDBJ databases">
        <title>Isolation of heavy metals resistant Paenibacillus silvae NC2 from Gold-Copper mine in ZiJin, China.</title>
        <authorList>
            <person name="Xu J."/>
            <person name="Mazhar H.S."/>
            <person name="Rensing C."/>
        </authorList>
    </citation>
    <scope>NUCLEOTIDE SEQUENCE [LARGE SCALE GENOMIC DNA]</scope>
    <source>
        <strain evidence="4 5">NC2</strain>
    </source>
</reference>
<organism evidence="4 5">
    <name type="scientific">Paenibacillus silvae</name>
    <dbReference type="NCBI Taxonomy" id="1325358"/>
    <lineage>
        <taxon>Bacteria</taxon>
        <taxon>Bacillati</taxon>
        <taxon>Bacillota</taxon>
        <taxon>Bacilli</taxon>
        <taxon>Bacillales</taxon>
        <taxon>Paenibacillaceae</taxon>
        <taxon>Paenibacillus</taxon>
    </lineage>
</organism>
<sequence>MTASKAELTVQRLLACAKAEFMEKGFAGANLRFIAQQAGMSTGAIYRYFSNKDVLFKAVVGPAANHIQSKLEEIADRQLELLNMEGFITDLTAADTVVHQFVDYIYENFDVFDLLLNHAAGSSMEGFINSLIELDIASTQAYIDKMRQLSLLKNSPPARVIALLVKQNYKQLLEIVTSKMTRVEANEYIRLLVPFLYAGWCTILEKTDSQ</sequence>
<dbReference type="InterPro" id="IPR050109">
    <property type="entry name" value="HTH-type_TetR-like_transc_reg"/>
</dbReference>
<evidence type="ECO:0000256" key="1">
    <source>
        <dbReference type="ARBA" id="ARBA00023125"/>
    </source>
</evidence>
<dbReference type="AlphaFoldDB" id="A0A2W6NN09"/>
<dbReference type="PANTHER" id="PTHR30055">
    <property type="entry name" value="HTH-TYPE TRANSCRIPTIONAL REGULATOR RUTR"/>
    <property type="match status" value="1"/>
</dbReference>
<dbReference type="PROSITE" id="PS50977">
    <property type="entry name" value="HTH_TETR_2"/>
    <property type="match status" value="1"/>
</dbReference>
<name>A0A2W6NN09_9BACL</name>
<accession>A0A2W6NN09</accession>
<evidence type="ECO:0000313" key="4">
    <source>
        <dbReference type="EMBL" id="PZT57191.1"/>
    </source>
</evidence>
<protein>
    <recommendedName>
        <fullName evidence="3">HTH tetR-type domain-containing protein</fullName>
    </recommendedName>
</protein>
<dbReference type="PRINTS" id="PR00455">
    <property type="entry name" value="HTHTETR"/>
</dbReference>
<comment type="caution">
    <text evidence="4">The sequence shown here is derived from an EMBL/GenBank/DDBJ whole genome shotgun (WGS) entry which is preliminary data.</text>
</comment>
<dbReference type="InterPro" id="IPR009057">
    <property type="entry name" value="Homeodomain-like_sf"/>
</dbReference>
<dbReference type="Gene3D" id="1.10.357.10">
    <property type="entry name" value="Tetracycline Repressor, domain 2"/>
    <property type="match status" value="1"/>
</dbReference>
<evidence type="ECO:0000256" key="2">
    <source>
        <dbReference type="PROSITE-ProRule" id="PRU00335"/>
    </source>
</evidence>
<dbReference type="SUPFAM" id="SSF46689">
    <property type="entry name" value="Homeodomain-like"/>
    <property type="match status" value="1"/>
</dbReference>
<proteinExistence type="predicted"/>
<dbReference type="RefSeq" id="WP_111268861.1">
    <property type="nucleotide sequence ID" value="NZ_QKWW01000010.1"/>
</dbReference>
<feature type="domain" description="HTH tetR-type" evidence="3">
    <location>
        <begin position="7"/>
        <end position="67"/>
    </location>
</feature>
<dbReference type="GO" id="GO:0003700">
    <property type="term" value="F:DNA-binding transcription factor activity"/>
    <property type="evidence" value="ECO:0007669"/>
    <property type="project" value="TreeGrafter"/>
</dbReference>
<evidence type="ECO:0000313" key="5">
    <source>
        <dbReference type="Proteomes" id="UP000249204"/>
    </source>
</evidence>
<gene>
    <name evidence="4" type="ORF">DN757_03425</name>
</gene>